<protein>
    <submittedName>
        <fullName evidence="1">Uncharacterized protein</fullName>
    </submittedName>
</protein>
<evidence type="ECO:0000313" key="1">
    <source>
        <dbReference type="EMBL" id="CDW17676.1"/>
    </source>
</evidence>
<name>A0A0K2SWL9_LEPSM</name>
<sequence>MMANILSSVSNVKFLKFISNFRNIGRETVNWFPSC</sequence>
<proteinExistence type="predicted"/>
<organism evidence="1">
    <name type="scientific">Lepeophtheirus salmonis</name>
    <name type="common">Salmon louse</name>
    <name type="synonym">Caligus salmonis</name>
    <dbReference type="NCBI Taxonomy" id="72036"/>
    <lineage>
        <taxon>Eukaryota</taxon>
        <taxon>Metazoa</taxon>
        <taxon>Ecdysozoa</taxon>
        <taxon>Arthropoda</taxon>
        <taxon>Crustacea</taxon>
        <taxon>Multicrustacea</taxon>
        <taxon>Hexanauplia</taxon>
        <taxon>Copepoda</taxon>
        <taxon>Siphonostomatoida</taxon>
        <taxon>Caligidae</taxon>
        <taxon>Lepeophtheirus</taxon>
    </lineage>
</organism>
<reference evidence="1" key="1">
    <citation type="submission" date="2014-05" db="EMBL/GenBank/DDBJ databases">
        <authorList>
            <person name="Chronopoulou M."/>
        </authorList>
    </citation>
    <scope>NUCLEOTIDE SEQUENCE</scope>
    <source>
        <tissue evidence="1">Whole organism</tissue>
    </source>
</reference>
<dbReference type="EMBL" id="HACA01000315">
    <property type="protein sequence ID" value="CDW17676.1"/>
    <property type="molecule type" value="Transcribed_RNA"/>
</dbReference>
<dbReference type="AlphaFoldDB" id="A0A0K2SWL9"/>
<accession>A0A0K2SWL9</accession>